<sequence>MFNWPECPVRDFSESDETTRDRDELVLRFINIRILDQFKGVGTTCVLQDKFYSFLGRHYNSNLGPILEPLARIRMEREIILHDDWELIVRMLNKREHRAEWKEFNFHYMRSTDKIRFD</sequence>
<reference evidence="1 2" key="1">
    <citation type="submission" date="2022-05" db="EMBL/GenBank/DDBJ databases">
        <title>Chromosome-level reference genomes for two strains of Caenorhabditis briggsae: an improved platform for comparative genomics.</title>
        <authorList>
            <person name="Stevens L."/>
            <person name="Andersen E.C."/>
        </authorList>
    </citation>
    <scope>NUCLEOTIDE SEQUENCE [LARGE SCALE GENOMIC DNA]</scope>
    <source>
        <strain evidence="1">QX1410_ONT</strain>
        <tissue evidence="1">Whole-organism</tissue>
    </source>
</reference>
<organism evidence="1 2">
    <name type="scientific">Caenorhabditis briggsae</name>
    <dbReference type="NCBI Taxonomy" id="6238"/>
    <lineage>
        <taxon>Eukaryota</taxon>
        <taxon>Metazoa</taxon>
        <taxon>Ecdysozoa</taxon>
        <taxon>Nematoda</taxon>
        <taxon>Chromadorea</taxon>
        <taxon>Rhabditida</taxon>
        <taxon>Rhabditina</taxon>
        <taxon>Rhabditomorpha</taxon>
        <taxon>Rhabditoidea</taxon>
        <taxon>Rhabditidae</taxon>
        <taxon>Peloderinae</taxon>
        <taxon>Caenorhabditis</taxon>
    </lineage>
</organism>
<dbReference type="EMBL" id="CP090896">
    <property type="protein sequence ID" value="ULT84245.1"/>
    <property type="molecule type" value="Genomic_DNA"/>
</dbReference>
<evidence type="ECO:0000313" key="1">
    <source>
        <dbReference type="EMBL" id="ULT84245.1"/>
    </source>
</evidence>
<name>A0AAE8ZW79_CAEBR</name>
<accession>A0AAE8ZW79</accession>
<evidence type="ECO:0000313" key="2">
    <source>
        <dbReference type="Proteomes" id="UP000827892"/>
    </source>
</evidence>
<proteinExistence type="predicted"/>
<gene>
    <name evidence="1" type="ORF">L3Y34_013120</name>
</gene>
<dbReference type="Proteomes" id="UP000827892">
    <property type="component" value="Chromosome X"/>
</dbReference>
<protein>
    <submittedName>
        <fullName evidence="1">Uncharacterized protein</fullName>
    </submittedName>
</protein>
<dbReference type="AlphaFoldDB" id="A0AAE8ZW79"/>